<name>A0ABS5KRA2_9ACTN</name>
<sequence>MEFVNDPHSDATSFKLGDLLLQMAAARAVSDAVTAIGRNVSPLLYSGPRHKLMERSELSFAECEPAAVSRVVSPGPSPVRIKVGPTRTPVWDDDRDEGGPGSASLVPPWLDLLGDDVEVHSTLPMRYYLDIEQRLGVRLTEGTAPAPRYHSSVTEAEPRRAVLVATTSAYGSRQDYGAQGLIRVAQALADLDHRSDWRFTLVTNKKEHEAAARSAPFPVDLVLDAEAADCVDIFAAGELVIGHDTGLTHLAALAVRPDGTGPQVIALHGRFSHLKWLTGSARHHSVATPAAQMMALTDVGLYINAYGRAIDDEVWGVSAVSDIPPGVIAGFAADLLGPQPLTKRD</sequence>
<protein>
    <recommendedName>
        <fullName evidence="4">Glycosyl transferase family 9</fullName>
    </recommendedName>
</protein>
<dbReference type="SUPFAM" id="SSF53756">
    <property type="entry name" value="UDP-Glycosyltransferase/glycogen phosphorylase"/>
    <property type="match status" value="1"/>
</dbReference>
<dbReference type="RefSeq" id="WP_212010152.1">
    <property type="nucleotide sequence ID" value="NZ_JAAFYZ010000051.1"/>
</dbReference>
<dbReference type="EMBL" id="JAAFYZ010000051">
    <property type="protein sequence ID" value="MBS2548577.1"/>
    <property type="molecule type" value="Genomic_DNA"/>
</dbReference>
<gene>
    <name evidence="2" type="ORF">KGQ19_17050</name>
</gene>
<dbReference type="Gene3D" id="3.40.50.2000">
    <property type="entry name" value="Glycogen Phosphorylase B"/>
    <property type="match status" value="1"/>
</dbReference>
<evidence type="ECO:0000313" key="2">
    <source>
        <dbReference type="EMBL" id="MBS2548577.1"/>
    </source>
</evidence>
<keyword evidence="3" id="KW-1185">Reference proteome</keyword>
<dbReference type="Proteomes" id="UP000730482">
    <property type="component" value="Unassembled WGS sequence"/>
</dbReference>
<evidence type="ECO:0008006" key="4">
    <source>
        <dbReference type="Google" id="ProtNLM"/>
    </source>
</evidence>
<accession>A0ABS5KRA2</accession>
<evidence type="ECO:0000256" key="1">
    <source>
        <dbReference type="SAM" id="MobiDB-lite"/>
    </source>
</evidence>
<reference evidence="2 3" key="1">
    <citation type="submission" date="2020-02" db="EMBL/GenBank/DDBJ databases">
        <title>Acidophilic actinobacteria isolated from forest soil.</title>
        <authorList>
            <person name="Golinska P."/>
        </authorList>
    </citation>
    <scope>NUCLEOTIDE SEQUENCE [LARGE SCALE GENOMIC DNA]</scope>
    <source>
        <strain evidence="2 3">NL8</strain>
    </source>
</reference>
<organism evidence="2 3">
    <name type="scientific">Catenulispora pinistramenti</name>
    <dbReference type="NCBI Taxonomy" id="2705254"/>
    <lineage>
        <taxon>Bacteria</taxon>
        <taxon>Bacillati</taxon>
        <taxon>Actinomycetota</taxon>
        <taxon>Actinomycetes</taxon>
        <taxon>Catenulisporales</taxon>
        <taxon>Catenulisporaceae</taxon>
        <taxon>Catenulispora</taxon>
    </lineage>
</organism>
<comment type="caution">
    <text evidence="2">The sequence shown here is derived from an EMBL/GenBank/DDBJ whole genome shotgun (WGS) entry which is preliminary data.</text>
</comment>
<proteinExistence type="predicted"/>
<feature type="region of interest" description="Disordered" evidence="1">
    <location>
        <begin position="79"/>
        <end position="103"/>
    </location>
</feature>
<evidence type="ECO:0000313" key="3">
    <source>
        <dbReference type="Proteomes" id="UP000730482"/>
    </source>
</evidence>